<dbReference type="AlphaFoldDB" id="A0A2D4DS16"/>
<dbReference type="EMBL" id="UXEP01000063">
    <property type="protein sequence ID" value="VDC43803.1"/>
    <property type="molecule type" value="Genomic_DNA"/>
</dbReference>
<evidence type="ECO:0000313" key="2">
    <source>
        <dbReference type="Proteomes" id="UP000280759"/>
    </source>
</evidence>
<proteinExistence type="predicted"/>
<accession>A0A2D4DS16</accession>
<gene>
    <name evidence="1" type="ORF">FMV2238Y02_22960</name>
</gene>
<keyword evidence="2" id="KW-1185">Reference proteome</keyword>
<reference evidence="1 2" key="1">
    <citation type="submission" date="2018-10" db="EMBL/GenBank/DDBJ databases">
        <authorList>
            <consortium name="Molecular Microbiology and Infection Unit (UMMI)"/>
            <person name="Machado M."/>
        </authorList>
    </citation>
    <scope>NUCLEOTIDE SEQUENCE [LARGE SCALE GENOMIC DNA]</scope>
    <source>
        <strain evidence="1">FMV2238.02</strain>
    </source>
</reference>
<protein>
    <submittedName>
        <fullName evidence="1">Uncharacterized protein</fullName>
    </submittedName>
</protein>
<organism evidence="1 2">
    <name type="scientific">Streptococcus canis</name>
    <dbReference type="NCBI Taxonomy" id="1329"/>
    <lineage>
        <taxon>Bacteria</taxon>
        <taxon>Bacillati</taxon>
        <taxon>Bacillota</taxon>
        <taxon>Bacilli</taxon>
        <taxon>Lactobacillales</taxon>
        <taxon>Streptococcaceae</taxon>
        <taxon>Streptococcus</taxon>
    </lineage>
</organism>
<sequence length="114" mass="13059">MYYLILEKLTTVSLTGCLNSTSPYVAILTPDEWQRHHDLFNMDIDMEFIIGFAHSTKAEVNSDSLTGIFKIPNQKDLLDQAMDFSFALDERGIVFIDEHRHVADILAQIQVNKK</sequence>
<name>A0A2D4DS16_STRCB</name>
<evidence type="ECO:0000313" key="1">
    <source>
        <dbReference type="EMBL" id="VDC43803.1"/>
    </source>
</evidence>
<dbReference type="Proteomes" id="UP000280759">
    <property type="component" value="Unassembled WGS sequence"/>
</dbReference>